<feature type="domain" description="Peptidase S12 Pab87-related C-terminal" evidence="3">
    <location>
        <begin position="423"/>
        <end position="520"/>
    </location>
</feature>
<feature type="domain" description="Beta-lactamase-related" evidence="2">
    <location>
        <begin position="36"/>
        <end position="364"/>
    </location>
</feature>
<dbReference type="Pfam" id="PF11954">
    <property type="entry name" value="DUF3471"/>
    <property type="match status" value="1"/>
</dbReference>
<dbReference type="PANTHER" id="PTHR46825">
    <property type="entry name" value="D-ALANYL-D-ALANINE-CARBOXYPEPTIDASE/ENDOPEPTIDASE AMPH"/>
    <property type="match status" value="1"/>
</dbReference>
<dbReference type="Proteomes" id="UP001142592">
    <property type="component" value="Unassembled WGS sequence"/>
</dbReference>
<organism evidence="4 5">
    <name type="scientific">Pedobacter agri</name>
    <dbReference type="NCBI Taxonomy" id="454586"/>
    <lineage>
        <taxon>Bacteria</taxon>
        <taxon>Pseudomonadati</taxon>
        <taxon>Bacteroidota</taxon>
        <taxon>Sphingobacteriia</taxon>
        <taxon>Sphingobacteriales</taxon>
        <taxon>Sphingobacteriaceae</taxon>
        <taxon>Pedobacter</taxon>
    </lineage>
</organism>
<dbReference type="InterPro" id="IPR050491">
    <property type="entry name" value="AmpC-like"/>
</dbReference>
<dbReference type="PANTHER" id="PTHR46825:SF15">
    <property type="entry name" value="BETA-LACTAMASE-RELATED DOMAIN-CONTAINING PROTEIN"/>
    <property type="match status" value="1"/>
</dbReference>
<dbReference type="RefSeq" id="WP_010599078.1">
    <property type="nucleotide sequence ID" value="NZ_JAPJUH010000004.1"/>
</dbReference>
<accession>A0A9X3DE76</accession>
<reference evidence="4" key="1">
    <citation type="submission" date="2022-11" db="EMBL/GenBank/DDBJ databases">
        <authorList>
            <person name="Graham C."/>
            <person name="Newman J.D."/>
        </authorList>
    </citation>
    <scope>NUCLEOTIDE SEQUENCE</scope>
    <source>
        <strain evidence="4">DSM 19486</strain>
    </source>
</reference>
<dbReference type="InterPro" id="IPR001466">
    <property type="entry name" value="Beta-lactam-related"/>
</dbReference>
<dbReference type="Pfam" id="PF00144">
    <property type="entry name" value="Beta-lactamase"/>
    <property type="match status" value="1"/>
</dbReference>
<gene>
    <name evidence="4" type="ORF">OQZ29_13710</name>
</gene>
<feature type="signal peptide" evidence="1">
    <location>
        <begin position="1"/>
        <end position="25"/>
    </location>
</feature>
<dbReference type="SUPFAM" id="SSF56601">
    <property type="entry name" value="beta-lactamase/transpeptidase-like"/>
    <property type="match status" value="1"/>
</dbReference>
<evidence type="ECO:0000313" key="5">
    <source>
        <dbReference type="Proteomes" id="UP001142592"/>
    </source>
</evidence>
<sequence>MPSISNFLLRITACSLIFCSINLQAQVLTTKQIDSVAEKTLAAFDVPGLAVAVVKDGKVIHSKGYGVRSLKNNLKVDEHTLFGIASNTKAFTAAAVGMLVDEKKITWDSKVTDIIPEFKLYDAYVTSQFTIRDLLSHRSGLGLGAGDLMIWPDSSTVTKKQIIHNLRYLKPVSSFRTQWDYDNLLYIVAGEVIERISGLKYEDFIETRIMQPLGMTKSALSYNRLKDKTNIIDAHAPVNGKIAVIPKDFTENSNAAGGMNASVSELSKWALVQLNGGKYGEKLDKTLFSKAAQNQMWTLHSIIPAGKGSYNRHFFGYGLGWFLSDEKGYMVAEHTGGLAGMVSEVTLIPDLKLGIIVLTNQQAGGAFTAITESIKDGYFGITGKNRIKGASDNEKQERSYGKQVTDKVWADIATAQKNVNNKPAVRNYLGTYQDEWFGVVTISELNGKMHFEAKNSPKLKGDMVYYKGNTFIVKWYDRSMDADAFVNFSLDFEGKPTAIKMEAISPLTDFSFDFQDLDLKKVD</sequence>
<keyword evidence="4" id="KW-0378">Hydrolase</keyword>
<protein>
    <submittedName>
        <fullName evidence="4">Serine hydrolase</fullName>
    </submittedName>
</protein>
<dbReference type="Gene3D" id="3.40.710.10">
    <property type="entry name" value="DD-peptidase/beta-lactamase superfamily"/>
    <property type="match status" value="1"/>
</dbReference>
<evidence type="ECO:0000256" key="1">
    <source>
        <dbReference type="SAM" id="SignalP"/>
    </source>
</evidence>
<dbReference type="AlphaFoldDB" id="A0A9X3DE76"/>
<evidence type="ECO:0000259" key="3">
    <source>
        <dbReference type="Pfam" id="PF11954"/>
    </source>
</evidence>
<dbReference type="InterPro" id="IPR012338">
    <property type="entry name" value="Beta-lactam/transpept-like"/>
</dbReference>
<evidence type="ECO:0000313" key="4">
    <source>
        <dbReference type="EMBL" id="MCX3265809.1"/>
    </source>
</evidence>
<name>A0A9X3DE76_9SPHI</name>
<dbReference type="GO" id="GO:0016787">
    <property type="term" value="F:hydrolase activity"/>
    <property type="evidence" value="ECO:0007669"/>
    <property type="project" value="UniProtKB-KW"/>
</dbReference>
<keyword evidence="5" id="KW-1185">Reference proteome</keyword>
<dbReference type="InterPro" id="IPR021860">
    <property type="entry name" value="Peptidase_S12_Pab87-rel_C"/>
</dbReference>
<dbReference type="EMBL" id="JAPJUH010000004">
    <property type="protein sequence ID" value="MCX3265809.1"/>
    <property type="molecule type" value="Genomic_DNA"/>
</dbReference>
<dbReference type="Gene3D" id="2.40.128.600">
    <property type="match status" value="1"/>
</dbReference>
<feature type="chain" id="PRO_5040867703" evidence="1">
    <location>
        <begin position="26"/>
        <end position="523"/>
    </location>
</feature>
<evidence type="ECO:0000259" key="2">
    <source>
        <dbReference type="Pfam" id="PF00144"/>
    </source>
</evidence>
<proteinExistence type="predicted"/>
<comment type="caution">
    <text evidence="4">The sequence shown here is derived from an EMBL/GenBank/DDBJ whole genome shotgun (WGS) entry which is preliminary data.</text>
</comment>
<keyword evidence="1" id="KW-0732">Signal</keyword>